<accession>A0AAD5T7S5</accession>
<dbReference type="InterPro" id="IPR003018">
    <property type="entry name" value="GAF"/>
</dbReference>
<gene>
    <name evidence="3" type="ORF">HK100_003356</name>
</gene>
<name>A0AAD5T7S5_9FUNG</name>
<dbReference type="PANTHER" id="PTHR21021">
    <property type="entry name" value="GAF/PUTATIVE CYTOSKELETAL PROTEIN"/>
    <property type="match status" value="1"/>
</dbReference>
<dbReference type="GO" id="GO:0033745">
    <property type="term" value="F:L-methionine-(R)-S-oxide reductase activity"/>
    <property type="evidence" value="ECO:0007669"/>
    <property type="project" value="TreeGrafter"/>
</dbReference>
<dbReference type="GO" id="GO:0005829">
    <property type="term" value="C:cytosol"/>
    <property type="evidence" value="ECO:0007669"/>
    <property type="project" value="TreeGrafter"/>
</dbReference>
<reference evidence="3" key="1">
    <citation type="submission" date="2020-05" db="EMBL/GenBank/DDBJ databases">
        <title>Phylogenomic resolution of chytrid fungi.</title>
        <authorList>
            <person name="Stajich J.E."/>
            <person name="Amses K."/>
            <person name="Simmons R."/>
            <person name="Seto K."/>
            <person name="Myers J."/>
            <person name="Bonds A."/>
            <person name="Quandt C.A."/>
            <person name="Barry K."/>
            <person name="Liu P."/>
            <person name="Grigoriev I."/>
            <person name="Longcore J.E."/>
            <person name="James T.Y."/>
        </authorList>
    </citation>
    <scope>NUCLEOTIDE SEQUENCE</scope>
    <source>
        <strain evidence="3">JEL0513</strain>
    </source>
</reference>
<dbReference type="Proteomes" id="UP001211907">
    <property type="component" value="Unassembled WGS sequence"/>
</dbReference>
<sequence length="291" mass="30670">MAKVTTLNSIENDLAQLRQAALSNSNTNNGTLVLDAATGGVIAGTGVFEADGQARNALAAQAYGIIVDARRLARASAAADDGEGDGDGDGFVRKLVVQTGPRTQFVVTADARSMSPSIEQSNYPTSKPEFYALLSSQIAAVIDFDLPQSANLANVSSVLFYALTDEPVARKINWCGFYLTEDAAPATATRPPRMVLGPFQGRVACTLIPFGKGVCGTAASEKKTQLVPNVHEFKGHIACDSASESEIVVPIIVDGSVKGVLDIDCLVQNGFDHEDQIGLETIVSHVARIFQ</sequence>
<dbReference type="EMBL" id="JADGJH010000183">
    <property type="protein sequence ID" value="KAJ3134712.1"/>
    <property type="molecule type" value="Genomic_DNA"/>
</dbReference>
<proteinExistence type="inferred from homology"/>
<dbReference type="InterPro" id="IPR051330">
    <property type="entry name" value="Phosphatase_reg/MetRdx"/>
</dbReference>
<dbReference type="FunFam" id="3.30.450.40:FF:000008">
    <property type="entry name" value="GAF domain-containing proteins"/>
    <property type="match status" value="1"/>
</dbReference>
<dbReference type="Pfam" id="PF13185">
    <property type="entry name" value="GAF_2"/>
    <property type="match status" value="1"/>
</dbReference>
<evidence type="ECO:0000313" key="4">
    <source>
        <dbReference type="Proteomes" id="UP001211907"/>
    </source>
</evidence>
<dbReference type="Gene3D" id="3.30.450.40">
    <property type="match status" value="1"/>
</dbReference>
<organism evidence="3 4">
    <name type="scientific">Physocladia obscura</name>
    <dbReference type="NCBI Taxonomy" id="109957"/>
    <lineage>
        <taxon>Eukaryota</taxon>
        <taxon>Fungi</taxon>
        <taxon>Fungi incertae sedis</taxon>
        <taxon>Chytridiomycota</taxon>
        <taxon>Chytridiomycota incertae sedis</taxon>
        <taxon>Chytridiomycetes</taxon>
        <taxon>Chytridiales</taxon>
        <taxon>Chytriomycetaceae</taxon>
        <taxon>Physocladia</taxon>
    </lineage>
</organism>
<evidence type="ECO:0000313" key="3">
    <source>
        <dbReference type="EMBL" id="KAJ3134712.1"/>
    </source>
</evidence>
<dbReference type="InterPro" id="IPR029016">
    <property type="entry name" value="GAF-like_dom_sf"/>
</dbReference>
<feature type="domain" description="GAF" evidence="2">
    <location>
        <begin position="196"/>
        <end position="290"/>
    </location>
</feature>
<dbReference type="SUPFAM" id="SSF55781">
    <property type="entry name" value="GAF domain-like"/>
    <property type="match status" value="1"/>
</dbReference>
<dbReference type="AlphaFoldDB" id="A0AAD5T7S5"/>
<evidence type="ECO:0000259" key="2">
    <source>
        <dbReference type="Pfam" id="PF13185"/>
    </source>
</evidence>
<keyword evidence="4" id="KW-1185">Reference proteome</keyword>
<comment type="caution">
    <text evidence="3">The sequence shown here is derived from an EMBL/GenBank/DDBJ whole genome shotgun (WGS) entry which is preliminary data.</text>
</comment>
<dbReference type="PANTHER" id="PTHR21021:SF15">
    <property type="entry name" value="FREE METHIONINE-R-SULFOXIDE REDUCTASE"/>
    <property type="match status" value="1"/>
</dbReference>
<protein>
    <recommendedName>
        <fullName evidence="2">GAF domain-containing protein</fullName>
    </recommendedName>
</protein>
<comment type="similarity">
    <text evidence="1">Belongs to the free Met sulfoxide reductase family.</text>
</comment>
<evidence type="ECO:0000256" key="1">
    <source>
        <dbReference type="ARBA" id="ARBA00038454"/>
    </source>
</evidence>